<evidence type="ECO:0000256" key="1">
    <source>
        <dbReference type="ARBA" id="ARBA00004571"/>
    </source>
</evidence>
<dbReference type="Gene3D" id="2.170.130.10">
    <property type="entry name" value="TonB-dependent receptor, plug domain"/>
    <property type="match status" value="1"/>
</dbReference>
<comment type="caution">
    <text evidence="14">The sequence shown here is derived from an EMBL/GenBank/DDBJ whole genome shotgun (WGS) entry which is preliminary data.</text>
</comment>
<evidence type="ECO:0000256" key="6">
    <source>
        <dbReference type="ARBA" id="ARBA00023136"/>
    </source>
</evidence>
<dbReference type="InterPro" id="IPR012910">
    <property type="entry name" value="Plug_dom"/>
</dbReference>
<keyword evidence="4 8" id="KW-0812">Transmembrane</keyword>
<evidence type="ECO:0000256" key="2">
    <source>
        <dbReference type="ARBA" id="ARBA00022448"/>
    </source>
</evidence>
<dbReference type="Gene3D" id="2.40.170.20">
    <property type="entry name" value="TonB-dependent receptor, beta-barrel domain"/>
    <property type="match status" value="1"/>
</dbReference>
<evidence type="ECO:0000256" key="8">
    <source>
        <dbReference type="PROSITE-ProRule" id="PRU01360"/>
    </source>
</evidence>
<dbReference type="InterPro" id="IPR000531">
    <property type="entry name" value="Beta-barrel_TonB"/>
</dbReference>
<evidence type="ECO:0000256" key="10">
    <source>
        <dbReference type="SAM" id="MobiDB-lite"/>
    </source>
</evidence>
<keyword evidence="15" id="KW-1185">Reference proteome</keyword>
<organism evidence="14 15">
    <name type="scientific">Thalassotalea eurytherma</name>
    <dbReference type="NCBI Taxonomy" id="1144278"/>
    <lineage>
        <taxon>Bacteria</taxon>
        <taxon>Pseudomonadati</taxon>
        <taxon>Pseudomonadota</taxon>
        <taxon>Gammaproteobacteria</taxon>
        <taxon>Alteromonadales</taxon>
        <taxon>Colwelliaceae</taxon>
        <taxon>Thalassotalea</taxon>
    </lineage>
</organism>
<dbReference type="SUPFAM" id="SSF49464">
    <property type="entry name" value="Carboxypeptidase regulatory domain-like"/>
    <property type="match status" value="1"/>
</dbReference>
<evidence type="ECO:0000259" key="12">
    <source>
        <dbReference type="Pfam" id="PF00593"/>
    </source>
</evidence>
<keyword evidence="11" id="KW-0732">Signal</keyword>
<gene>
    <name evidence="14" type="ORF">theurythT_25610</name>
</gene>
<dbReference type="InterPro" id="IPR039426">
    <property type="entry name" value="TonB-dep_rcpt-like"/>
</dbReference>
<protein>
    <submittedName>
        <fullName evidence="14">Outer membrane protein</fullName>
    </submittedName>
</protein>
<dbReference type="PANTHER" id="PTHR30069:SF40">
    <property type="entry name" value="TONB-DEPENDENT RECEPTOR NMB0964-RELATED"/>
    <property type="match status" value="1"/>
</dbReference>
<name>A0ABQ6H6J2_9GAMM</name>
<keyword evidence="2 8" id="KW-0813">Transport</keyword>
<dbReference type="PANTHER" id="PTHR30069">
    <property type="entry name" value="TONB-DEPENDENT OUTER MEMBRANE RECEPTOR"/>
    <property type="match status" value="1"/>
</dbReference>
<feature type="compositionally biased region" description="Acidic residues" evidence="10">
    <location>
        <begin position="629"/>
        <end position="653"/>
    </location>
</feature>
<sequence length="812" mass="90607">MSSRFTSGPRWTRSLLSAAVISAFAAPALANTISGKIVDKNGQPIANATIELNESKMVKTDTSGNFSFDKVSIGKSELHIKADSFSHVTQNVTVTEQGLNNLNVTLSPTVLEVIDVYATPLHASSIESALPINVLAGDELASKQAATLGETLKYEVGVHSSYFGPNSSSPIIRGLDGPRVMITQNGLDVSDVSRVGADHVVTTETATATQVEVLRGPATLFYGSGAIGGVVNVVDTRVPTSSETQLDYRYSFNSVADENAGSINFNTGTENFAFHVDGYLRDSDDYDIPTDEEVLENSSAEADGFTIGSSYLLDNGFIGFSYGEMNNTYGIPGHSHGEEHHDEDEDHDDEDEEHHEEDEHHDDEEHEEETVFADMKQKRFQLLSELSFDEQFINRLAAKFAYTDYQHVELENGEVGTTFKSDSTEARVDLYHREVNGFKGAWTIHYKSTDFEASGEEAFTPPSKTDTFAVAWLEEKHLNHDVLMQLGLRAERVDIEAEHGDEIPSYDFTPLSASLGFVWDYQPGYNLGFSMSVSQRAPSAAELYSNGPHIGTGTYEVGAIYDVEMHDDHIDVELSGVEPDIETSKNIDVTWRKFEGDFGFVISGFYNQIDNYYYLDNTGLFAEFAHDDHDEDEHHEDEEHHDEDEHHEDEEGHEEQHGEELPVYAYRQADVTLLGFESEFIYRINDSLMSKFFADYIHASFDDREVGKYLPRIPPMRAGLVFDYQSERFDTKLGITHYFEQDNVAELETTTDAYTLVDVNFNYYIEGVGNDLVLFAKGENLLDEEARVHSSFIKEEAPLPGRGFVLGVRGSF</sequence>
<evidence type="ECO:0000256" key="11">
    <source>
        <dbReference type="SAM" id="SignalP"/>
    </source>
</evidence>
<accession>A0ABQ6H6J2</accession>
<evidence type="ECO:0000256" key="3">
    <source>
        <dbReference type="ARBA" id="ARBA00022452"/>
    </source>
</evidence>
<feature type="chain" id="PRO_5046968943" evidence="11">
    <location>
        <begin position="31"/>
        <end position="812"/>
    </location>
</feature>
<dbReference type="PROSITE" id="PS52016">
    <property type="entry name" value="TONB_DEPENDENT_REC_3"/>
    <property type="match status" value="1"/>
</dbReference>
<evidence type="ECO:0000256" key="7">
    <source>
        <dbReference type="ARBA" id="ARBA00023237"/>
    </source>
</evidence>
<keyword evidence="7 8" id="KW-0998">Cell outer membrane</keyword>
<dbReference type="Gene3D" id="2.60.40.1120">
    <property type="entry name" value="Carboxypeptidase-like, regulatory domain"/>
    <property type="match status" value="1"/>
</dbReference>
<comment type="subcellular location">
    <subcellularLocation>
        <location evidence="1 8">Cell outer membrane</location>
        <topology evidence="1 8">Multi-pass membrane protein</topology>
    </subcellularLocation>
</comment>
<comment type="similarity">
    <text evidence="8 9">Belongs to the TonB-dependent receptor family.</text>
</comment>
<evidence type="ECO:0000313" key="14">
    <source>
        <dbReference type="EMBL" id="GLX83109.1"/>
    </source>
</evidence>
<feature type="region of interest" description="Disordered" evidence="10">
    <location>
        <begin position="329"/>
        <end position="370"/>
    </location>
</feature>
<feature type="signal peptide" evidence="11">
    <location>
        <begin position="1"/>
        <end position="30"/>
    </location>
</feature>
<feature type="region of interest" description="Disordered" evidence="10">
    <location>
        <begin position="629"/>
        <end position="660"/>
    </location>
</feature>
<dbReference type="EMBL" id="BSSU01000012">
    <property type="protein sequence ID" value="GLX83109.1"/>
    <property type="molecule type" value="Genomic_DNA"/>
</dbReference>
<dbReference type="InterPro" id="IPR037066">
    <property type="entry name" value="Plug_dom_sf"/>
</dbReference>
<keyword evidence="6 8" id="KW-0472">Membrane</keyword>
<reference evidence="14 15" key="1">
    <citation type="submission" date="2023-03" db="EMBL/GenBank/DDBJ databases">
        <title>Draft genome sequence of Thalassotalea eurytherma JCM 18482T.</title>
        <authorList>
            <person name="Sawabe T."/>
        </authorList>
    </citation>
    <scope>NUCLEOTIDE SEQUENCE [LARGE SCALE GENOMIC DNA]</scope>
    <source>
        <strain evidence="14 15">JCM 18482</strain>
    </source>
</reference>
<dbReference type="SUPFAM" id="SSF56935">
    <property type="entry name" value="Porins"/>
    <property type="match status" value="1"/>
</dbReference>
<proteinExistence type="inferred from homology"/>
<evidence type="ECO:0000259" key="13">
    <source>
        <dbReference type="Pfam" id="PF07715"/>
    </source>
</evidence>
<feature type="domain" description="TonB-dependent receptor-like beta-barrel" evidence="12">
    <location>
        <begin position="367"/>
        <end position="781"/>
    </location>
</feature>
<keyword evidence="5 9" id="KW-0798">TonB box</keyword>
<dbReference type="Proteomes" id="UP001157133">
    <property type="component" value="Unassembled WGS sequence"/>
</dbReference>
<dbReference type="Pfam" id="PF13620">
    <property type="entry name" value="CarboxypepD_reg"/>
    <property type="match status" value="1"/>
</dbReference>
<evidence type="ECO:0000256" key="9">
    <source>
        <dbReference type="RuleBase" id="RU003357"/>
    </source>
</evidence>
<evidence type="ECO:0000313" key="15">
    <source>
        <dbReference type="Proteomes" id="UP001157133"/>
    </source>
</evidence>
<evidence type="ECO:0000256" key="5">
    <source>
        <dbReference type="ARBA" id="ARBA00023077"/>
    </source>
</evidence>
<feature type="compositionally biased region" description="Acidic residues" evidence="10">
    <location>
        <begin position="341"/>
        <end position="370"/>
    </location>
</feature>
<dbReference type="InterPro" id="IPR008969">
    <property type="entry name" value="CarboxyPept-like_regulatory"/>
</dbReference>
<feature type="domain" description="TonB-dependent receptor plug" evidence="13">
    <location>
        <begin position="127"/>
        <end position="230"/>
    </location>
</feature>
<evidence type="ECO:0000256" key="4">
    <source>
        <dbReference type="ARBA" id="ARBA00022692"/>
    </source>
</evidence>
<dbReference type="InterPro" id="IPR036942">
    <property type="entry name" value="Beta-barrel_TonB_sf"/>
</dbReference>
<dbReference type="RefSeq" id="WP_284208507.1">
    <property type="nucleotide sequence ID" value="NZ_BSSU01000012.1"/>
</dbReference>
<keyword evidence="3 8" id="KW-1134">Transmembrane beta strand</keyword>
<dbReference type="Pfam" id="PF00593">
    <property type="entry name" value="TonB_dep_Rec_b-barrel"/>
    <property type="match status" value="1"/>
</dbReference>
<dbReference type="Pfam" id="PF07715">
    <property type="entry name" value="Plug"/>
    <property type="match status" value="1"/>
</dbReference>